<evidence type="ECO:0000313" key="3">
    <source>
        <dbReference type="Proteomes" id="UP000092498"/>
    </source>
</evidence>
<dbReference type="SUPFAM" id="SSF56281">
    <property type="entry name" value="Metallo-hydrolase/oxidoreductase"/>
    <property type="match status" value="1"/>
</dbReference>
<dbReference type="InterPro" id="IPR036866">
    <property type="entry name" value="RibonucZ/Hydroxyglut_hydro"/>
</dbReference>
<name>A0A1B1AGL3_9PROT</name>
<evidence type="ECO:0000259" key="1">
    <source>
        <dbReference type="SMART" id="SM00849"/>
    </source>
</evidence>
<dbReference type="InterPro" id="IPR029228">
    <property type="entry name" value="Alkyl_sulf_dimr"/>
</dbReference>
<dbReference type="RefSeq" id="WP_066769431.1">
    <property type="nucleotide sequence ID" value="NZ_CP013244.1"/>
</dbReference>
<dbReference type="GO" id="GO:0016787">
    <property type="term" value="F:hydrolase activity"/>
    <property type="evidence" value="ECO:0007669"/>
    <property type="project" value="UniProtKB-KW"/>
</dbReference>
<dbReference type="InParanoid" id="A0A1B1AGL3"/>
<dbReference type="OrthoDB" id="9815874at2"/>
<dbReference type="Proteomes" id="UP000092498">
    <property type="component" value="Chromosome"/>
</dbReference>
<dbReference type="STRING" id="1759059.ATE48_07040"/>
<dbReference type="EMBL" id="CP013244">
    <property type="protein sequence ID" value="ANP45694.1"/>
    <property type="molecule type" value="Genomic_DNA"/>
</dbReference>
<dbReference type="PANTHER" id="PTHR43223">
    <property type="entry name" value="ALKYL/ARYL-SULFATASE"/>
    <property type="match status" value="1"/>
</dbReference>
<dbReference type="InterPro" id="IPR038536">
    <property type="entry name" value="Alkyl/aryl-sulf_dimr_sf"/>
</dbReference>
<keyword evidence="3" id="KW-1185">Reference proteome</keyword>
<sequence length="428" mass="47042">MADLLAMSSAIIDGAESAAQVGPINRINHQLSELRPGVAMVEAFSHSILFETDDGLVAFDTSNPPGGSRVVEQIRRWKKDRFNTIVYTHGHVDHVGGCGAFMADAASANHPRPCVCGHANVARRFERYALTNGYNHIVNERQFGQFRRAGYDISGETQFLPESSPKPERTYLDTMSMDVGGLAIELHHAKGETDDHSWAWIDKHKAICAGDFFIWNFPNAGNPQKVQRYPREWAAALRDMASRDADLFLPAHGLPIGGRARIKSVLTDVADTLDKLVDETIALMNQGARLNDIIHSVKVDPAALEKPYLRPLYDEPEFVVRNIWRLYGGWYDGNPANLKPAQEAMLGAEIASLAGGAVKLAERARALAQTEVRVACHLAELAALAAPDDKRVHELRAEVFQLRRDGETSLMAKGIFGSAANESKSKSV</sequence>
<dbReference type="Pfam" id="PF14863">
    <property type="entry name" value="Alkyl_sulf_dimr"/>
    <property type="match status" value="1"/>
</dbReference>
<gene>
    <name evidence="2" type="ORF">ATE48_07040</name>
</gene>
<dbReference type="KEGG" id="cbot:ATE48_07040"/>
<dbReference type="InterPro" id="IPR001279">
    <property type="entry name" value="Metallo-B-lactamas"/>
</dbReference>
<reference evidence="2 3" key="1">
    <citation type="submission" date="2015-11" db="EMBL/GenBank/DDBJ databases">
        <title>Whole-Genome Sequence of Candidatus Oderbacter manganicum from the National Park Lower Oder Valley, Germany.</title>
        <authorList>
            <person name="Braun B."/>
            <person name="Liere K."/>
            <person name="Szewzyk U."/>
        </authorList>
    </citation>
    <scope>NUCLEOTIDE SEQUENCE [LARGE SCALE GENOMIC DNA]</scope>
    <source>
        <strain evidence="2 3">OTSz_A_272</strain>
    </source>
</reference>
<dbReference type="InterPro" id="IPR052195">
    <property type="entry name" value="Bact_Alkyl/Aryl-Sulfatase"/>
</dbReference>
<evidence type="ECO:0000313" key="2">
    <source>
        <dbReference type="EMBL" id="ANP45694.1"/>
    </source>
</evidence>
<accession>A0A1B1AGL3</accession>
<keyword evidence="2" id="KW-0378">Hydrolase</keyword>
<dbReference type="Pfam" id="PF00753">
    <property type="entry name" value="Lactamase_B"/>
    <property type="match status" value="1"/>
</dbReference>
<dbReference type="AlphaFoldDB" id="A0A1B1AGL3"/>
<feature type="domain" description="Metallo-beta-lactamase" evidence="1">
    <location>
        <begin position="44"/>
        <end position="252"/>
    </location>
</feature>
<organism evidence="2 3">
    <name type="scientific">Candidatus Viadribacter manganicus</name>
    <dbReference type="NCBI Taxonomy" id="1759059"/>
    <lineage>
        <taxon>Bacteria</taxon>
        <taxon>Pseudomonadati</taxon>
        <taxon>Pseudomonadota</taxon>
        <taxon>Alphaproteobacteria</taxon>
        <taxon>Hyphomonadales</taxon>
        <taxon>Hyphomonadaceae</taxon>
        <taxon>Candidatus Viadribacter</taxon>
    </lineage>
</organism>
<dbReference type="Gene3D" id="1.25.40.880">
    <property type="entry name" value="Alkyl sulfatase, dimerisation domain"/>
    <property type="match status" value="1"/>
</dbReference>
<protein>
    <submittedName>
        <fullName evidence="2">MBL fold metallo-hydrolase</fullName>
    </submittedName>
</protein>
<dbReference type="PANTHER" id="PTHR43223:SF2">
    <property type="entry name" value="METALLO-BETA-LACTAMASE DOMAIN-CONTAINING PROTEIN"/>
    <property type="match status" value="1"/>
</dbReference>
<dbReference type="GO" id="GO:0046983">
    <property type="term" value="F:protein dimerization activity"/>
    <property type="evidence" value="ECO:0007669"/>
    <property type="project" value="InterPro"/>
</dbReference>
<dbReference type="SMART" id="SM00849">
    <property type="entry name" value="Lactamase_B"/>
    <property type="match status" value="1"/>
</dbReference>
<dbReference type="Gene3D" id="3.60.15.30">
    <property type="entry name" value="Metallo-beta-lactamase domain"/>
    <property type="match status" value="1"/>
</dbReference>
<proteinExistence type="predicted"/>